<accession>A0A4R0JZX4</accession>
<keyword evidence="2" id="KW-1133">Transmembrane helix</keyword>
<name>A0A4R0JZX4_9ACTN</name>
<protein>
    <submittedName>
        <fullName evidence="3">Uncharacterized protein</fullName>
    </submittedName>
</protein>
<feature type="region of interest" description="Disordered" evidence="1">
    <location>
        <begin position="66"/>
        <end position="158"/>
    </location>
</feature>
<evidence type="ECO:0000313" key="3">
    <source>
        <dbReference type="EMBL" id="TCC51864.1"/>
    </source>
</evidence>
<dbReference type="EMBL" id="SJKB01000022">
    <property type="protein sequence ID" value="TCC51864.1"/>
    <property type="molecule type" value="Genomic_DNA"/>
</dbReference>
<feature type="compositionally biased region" description="Polar residues" evidence="1">
    <location>
        <begin position="105"/>
        <end position="123"/>
    </location>
</feature>
<gene>
    <name evidence="3" type="ORF">E0H73_40600</name>
</gene>
<reference evidence="3 4" key="1">
    <citation type="submission" date="2019-02" db="EMBL/GenBank/DDBJ databases">
        <title>Kribbella capetownensis sp. nov. and Kribbella speibonae sp. nov., isolated from soil.</title>
        <authorList>
            <person name="Curtis S.M."/>
            <person name="Norton I."/>
            <person name="Everest G.J."/>
            <person name="Meyers P.R."/>
        </authorList>
    </citation>
    <scope>NUCLEOTIDE SEQUENCE [LARGE SCALE GENOMIC DNA]</scope>
    <source>
        <strain evidence="3 4">NRRL B-24813</strain>
    </source>
</reference>
<keyword evidence="2" id="KW-0812">Transmembrane</keyword>
<dbReference type="RefSeq" id="WP_131365765.1">
    <property type="nucleotide sequence ID" value="NZ_SJKB01000022.1"/>
</dbReference>
<dbReference type="AlphaFoldDB" id="A0A4R0JZX4"/>
<evidence type="ECO:0000256" key="1">
    <source>
        <dbReference type="SAM" id="MobiDB-lite"/>
    </source>
</evidence>
<feature type="transmembrane region" description="Helical" evidence="2">
    <location>
        <begin position="35"/>
        <end position="56"/>
    </location>
</feature>
<comment type="caution">
    <text evidence="3">The sequence shown here is derived from an EMBL/GenBank/DDBJ whole genome shotgun (WGS) entry which is preliminary data.</text>
</comment>
<organism evidence="3 4">
    <name type="scientific">Kribbella pittospori</name>
    <dbReference type="NCBI Taxonomy" id="722689"/>
    <lineage>
        <taxon>Bacteria</taxon>
        <taxon>Bacillati</taxon>
        <taxon>Actinomycetota</taxon>
        <taxon>Actinomycetes</taxon>
        <taxon>Propionibacteriales</taxon>
        <taxon>Kribbellaceae</taxon>
        <taxon>Kribbella</taxon>
    </lineage>
</organism>
<keyword evidence="4" id="KW-1185">Reference proteome</keyword>
<feature type="compositionally biased region" description="Low complexity" evidence="1">
    <location>
        <begin position="66"/>
        <end position="79"/>
    </location>
</feature>
<evidence type="ECO:0000256" key="2">
    <source>
        <dbReference type="SAM" id="Phobius"/>
    </source>
</evidence>
<keyword evidence="2" id="KW-0472">Membrane</keyword>
<feature type="compositionally biased region" description="Low complexity" evidence="1">
    <location>
        <begin position="137"/>
        <end position="148"/>
    </location>
</feature>
<sequence length="299" mass="30616">MNDEVRDALAPDGSIEPLDPARVIAGAHRRRRTHVLATAAAASVAVIAIATGGFLVRGDNLGNAPAPANHGPALTAPTPTGTPSPVETPRPSAGFTPQAPEALPSTASSEKVPTSNPQVSATPGSPARLTPTTCRVAAGGEPAPGSGAKLRGTASDPSGTTIVIADGRYWMACDNTYGTEVSARKPATLKTPGVQDNNAFAIANNTVETVDGPLDHFWAAGLLPDGVATVRYSFADGETVDAEISNGFWLMRHVSSIPPGAHDLGDRVRVQLLSATGGVLNDVRLNWGTQTCAQISHGC</sequence>
<evidence type="ECO:0000313" key="4">
    <source>
        <dbReference type="Proteomes" id="UP000291144"/>
    </source>
</evidence>
<dbReference type="OrthoDB" id="3784631at2"/>
<dbReference type="Proteomes" id="UP000291144">
    <property type="component" value="Unassembled WGS sequence"/>
</dbReference>
<proteinExistence type="predicted"/>